<reference evidence="9" key="1">
    <citation type="submission" date="2020-06" db="EMBL/GenBank/DDBJ databases">
        <title>Draft genomic sequence of Geomonas sp. Red330.</title>
        <authorList>
            <person name="Itoh H."/>
            <person name="Zhenxing X."/>
            <person name="Ushijima N."/>
            <person name="Masuda Y."/>
            <person name="Shiratori Y."/>
            <person name="Senoo K."/>
        </authorList>
    </citation>
    <scope>NUCLEOTIDE SEQUENCE [LARGE SCALE GENOMIC DNA]</scope>
    <source>
        <strain evidence="9">Red330</strain>
    </source>
</reference>
<feature type="active site" description="Proton acceptor" evidence="4">
    <location>
        <position position="347"/>
    </location>
</feature>
<sequence>MNEVYVVEALRTPFGSFMGALADQPAHQLAAGVMRALLQYSSLPAEAIDEVIVGQVLSGGSGQAPARQAMRAAGIPDQVHALTINKVCGSGLKAIMLGADSIRLGEAEVVIAGGMESMSQAPYLLKKARSGYRLGHGELLDLLLVDGLLDPYTGRHMGEIGEDSARRALLTREEQDAFALRSYQLAREAVEKGILAEEIVPVVKKGRDGNQTVERDEEPFKSELARLAALRPAFHPEGTITAGNASTINDGAALCLLTSGEGLKRHRLAPKARLVAHATASMHPDFFPEAPVAAIQKVLEKAGLRADQVDLFEINEAFASVVLLAQNQLKLPLEKVNVNGGACALGHPIGASGGRLAATLVRELKRRQARYGLATLCIGGGEAVAALFERV</sequence>
<evidence type="ECO:0000256" key="4">
    <source>
        <dbReference type="PIRSR" id="PIRSR000429-1"/>
    </source>
</evidence>
<evidence type="ECO:0000313" key="8">
    <source>
        <dbReference type="EMBL" id="GFO59412.1"/>
    </source>
</evidence>
<dbReference type="CDD" id="cd00751">
    <property type="entry name" value="thiolase"/>
    <property type="match status" value="1"/>
</dbReference>
<dbReference type="PANTHER" id="PTHR18919:SF138">
    <property type="entry name" value="ACETYL-COA C-ACETYLTRANSFERASE"/>
    <property type="match status" value="1"/>
</dbReference>
<evidence type="ECO:0000259" key="6">
    <source>
        <dbReference type="Pfam" id="PF00108"/>
    </source>
</evidence>
<keyword evidence="9" id="KW-1185">Reference proteome</keyword>
<evidence type="ECO:0000256" key="5">
    <source>
        <dbReference type="RuleBase" id="RU003557"/>
    </source>
</evidence>
<dbReference type="PANTHER" id="PTHR18919">
    <property type="entry name" value="ACETYL-COA C-ACYLTRANSFERASE"/>
    <property type="match status" value="1"/>
</dbReference>
<feature type="domain" description="Thiolase N-terminal" evidence="6">
    <location>
        <begin position="4"/>
        <end position="259"/>
    </location>
</feature>
<dbReference type="SUPFAM" id="SSF53901">
    <property type="entry name" value="Thiolase-like"/>
    <property type="match status" value="2"/>
</dbReference>
<evidence type="ECO:0000256" key="1">
    <source>
        <dbReference type="ARBA" id="ARBA00010982"/>
    </source>
</evidence>
<gene>
    <name evidence="8" type="primary">thlA</name>
    <name evidence="8" type="ORF">GMST_17370</name>
</gene>
<dbReference type="NCBIfam" id="TIGR01930">
    <property type="entry name" value="AcCoA-C-Actrans"/>
    <property type="match status" value="1"/>
</dbReference>
<dbReference type="InterPro" id="IPR020610">
    <property type="entry name" value="Thiolase_AS"/>
</dbReference>
<evidence type="ECO:0000259" key="7">
    <source>
        <dbReference type="Pfam" id="PF02803"/>
    </source>
</evidence>
<comment type="similarity">
    <text evidence="1 5">Belongs to the thiolase-like superfamily. Thiolase family.</text>
</comment>
<name>A0A6V8MHI5_9BACT</name>
<evidence type="ECO:0000256" key="2">
    <source>
        <dbReference type="ARBA" id="ARBA00022679"/>
    </source>
</evidence>
<protein>
    <submittedName>
        <fullName evidence="8">Acetyl-CoA acetyltransferase</fullName>
    </submittedName>
</protein>
<dbReference type="GO" id="GO:0003988">
    <property type="term" value="F:acetyl-CoA C-acyltransferase activity"/>
    <property type="evidence" value="ECO:0007669"/>
    <property type="project" value="UniProtKB-ARBA"/>
</dbReference>
<comment type="caution">
    <text evidence="8">The sequence shown here is derived from an EMBL/GenBank/DDBJ whole genome shotgun (WGS) entry which is preliminary data.</text>
</comment>
<dbReference type="PROSITE" id="PS00098">
    <property type="entry name" value="THIOLASE_1"/>
    <property type="match status" value="1"/>
</dbReference>
<proteinExistence type="inferred from homology"/>
<dbReference type="Pfam" id="PF00108">
    <property type="entry name" value="Thiolase_N"/>
    <property type="match status" value="1"/>
</dbReference>
<dbReference type="InterPro" id="IPR020615">
    <property type="entry name" value="Thiolase_acyl_enz_int_AS"/>
</dbReference>
<dbReference type="InterPro" id="IPR020617">
    <property type="entry name" value="Thiolase_C"/>
</dbReference>
<dbReference type="Proteomes" id="UP000556026">
    <property type="component" value="Unassembled WGS sequence"/>
</dbReference>
<organism evidence="8 9">
    <name type="scientific">Geomonas silvestris</name>
    <dbReference type="NCBI Taxonomy" id="2740184"/>
    <lineage>
        <taxon>Bacteria</taxon>
        <taxon>Pseudomonadati</taxon>
        <taxon>Thermodesulfobacteriota</taxon>
        <taxon>Desulfuromonadia</taxon>
        <taxon>Geobacterales</taxon>
        <taxon>Geobacteraceae</taxon>
        <taxon>Geomonas</taxon>
    </lineage>
</organism>
<dbReference type="PROSITE" id="PS00099">
    <property type="entry name" value="THIOLASE_3"/>
    <property type="match status" value="1"/>
</dbReference>
<dbReference type="FunFam" id="3.40.47.10:FF:000010">
    <property type="entry name" value="Acetyl-CoA acetyltransferase (Thiolase)"/>
    <property type="match status" value="1"/>
</dbReference>
<feature type="domain" description="Thiolase C-terminal" evidence="7">
    <location>
        <begin position="269"/>
        <end position="390"/>
    </location>
</feature>
<keyword evidence="3 5" id="KW-0012">Acyltransferase</keyword>
<accession>A0A6V8MHI5</accession>
<dbReference type="AlphaFoldDB" id="A0A6V8MHI5"/>
<dbReference type="PIRSF" id="PIRSF000429">
    <property type="entry name" value="Ac-CoA_Ac_transf"/>
    <property type="match status" value="1"/>
</dbReference>
<dbReference type="RefSeq" id="WP_183354249.1">
    <property type="nucleotide sequence ID" value="NZ_BLXX01000004.1"/>
</dbReference>
<dbReference type="InterPro" id="IPR002155">
    <property type="entry name" value="Thiolase"/>
</dbReference>
<dbReference type="Pfam" id="PF02803">
    <property type="entry name" value="Thiolase_C"/>
    <property type="match status" value="1"/>
</dbReference>
<evidence type="ECO:0000313" key="9">
    <source>
        <dbReference type="Proteomes" id="UP000556026"/>
    </source>
</evidence>
<feature type="active site" description="Proton acceptor" evidence="4">
    <location>
        <position position="377"/>
    </location>
</feature>
<dbReference type="Gene3D" id="3.40.47.10">
    <property type="match status" value="2"/>
</dbReference>
<evidence type="ECO:0000256" key="3">
    <source>
        <dbReference type="ARBA" id="ARBA00023315"/>
    </source>
</evidence>
<dbReference type="InterPro" id="IPR020616">
    <property type="entry name" value="Thiolase_N"/>
</dbReference>
<keyword evidence="2 5" id="KW-0808">Transferase</keyword>
<dbReference type="EMBL" id="BLXX01000004">
    <property type="protein sequence ID" value="GFO59412.1"/>
    <property type="molecule type" value="Genomic_DNA"/>
</dbReference>
<feature type="active site" description="Acyl-thioester intermediate" evidence="4">
    <location>
        <position position="88"/>
    </location>
</feature>
<dbReference type="InterPro" id="IPR016039">
    <property type="entry name" value="Thiolase-like"/>
</dbReference>